<dbReference type="Proteomes" id="UP001244011">
    <property type="component" value="Unassembled WGS sequence"/>
</dbReference>
<keyword evidence="10" id="KW-0472">Membrane</keyword>
<keyword evidence="2" id="KW-0719">Serine esterase</keyword>
<evidence type="ECO:0000256" key="2">
    <source>
        <dbReference type="ARBA" id="ARBA00022487"/>
    </source>
</evidence>
<dbReference type="Pfam" id="PF07519">
    <property type="entry name" value="Tannase"/>
    <property type="match status" value="2"/>
</dbReference>
<dbReference type="RefSeq" id="XP_060285236.1">
    <property type="nucleotide sequence ID" value="XM_060429781.1"/>
</dbReference>
<evidence type="ECO:0000256" key="3">
    <source>
        <dbReference type="ARBA" id="ARBA00022723"/>
    </source>
</evidence>
<evidence type="ECO:0000313" key="12">
    <source>
        <dbReference type="Proteomes" id="UP001244011"/>
    </source>
</evidence>
<keyword evidence="7" id="KW-1015">Disulfide bond</keyword>
<evidence type="ECO:0000256" key="7">
    <source>
        <dbReference type="ARBA" id="ARBA00023157"/>
    </source>
</evidence>
<evidence type="ECO:0000256" key="4">
    <source>
        <dbReference type="ARBA" id="ARBA00022729"/>
    </source>
</evidence>
<evidence type="ECO:0000256" key="1">
    <source>
        <dbReference type="ARBA" id="ARBA00006249"/>
    </source>
</evidence>
<dbReference type="InterPro" id="IPR029058">
    <property type="entry name" value="AB_hydrolase_fold"/>
</dbReference>
<dbReference type="PANTHER" id="PTHR33938:SF2">
    <property type="entry name" value="CARBOXYLIC ESTER HYDROLASE"/>
    <property type="match status" value="1"/>
</dbReference>
<name>A0AAJ0C4M0_9PEZI</name>
<dbReference type="EMBL" id="MU839003">
    <property type="protein sequence ID" value="KAK1769023.1"/>
    <property type="molecule type" value="Genomic_DNA"/>
</dbReference>
<dbReference type="GO" id="GO:0046872">
    <property type="term" value="F:metal ion binding"/>
    <property type="evidence" value="ECO:0007669"/>
    <property type="project" value="UniProtKB-KW"/>
</dbReference>
<keyword evidence="3" id="KW-0479">Metal-binding</keyword>
<organism evidence="11 12">
    <name type="scientific">Phialemonium atrogriseum</name>
    <dbReference type="NCBI Taxonomy" id="1093897"/>
    <lineage>
        <taxon>Eukaryota</taxon>
        <taxon>Fungi</taxon>
        <taxon>Dikarya</taxon>
        <taxon>Ascomycota</taxon>
        <taxon>Pezizomycotina</taxon>
        <taxon>Sordariomycetes</taxon>
        <taxon>Sordariomycetidae</taxon>
        <taxon>Cephalothecales</taxon>
        <taxon>Cephalothecaceae</taxon>
        <taxon>Phialemonium</taxon>
    </lineage>
</organism>
<dbReference type="SUPFAM" id="SSF53474">
    <property type="entry name" value="alpha/beta-Hydrolases"/>
    <property type="match status" value="1"/>
</dbReference>
<gene>
    <name evidence="11" type="ORF">QBC33DRAFT_557079</name>
</gene>
<feature type="region of interest" description="Disordered" evidence="9">
    <location>
        <begin position="1"/>
        <end position="40"/>
    </location>
</feature>
<keyword evidence="6" id="KW-0106">Calcium</keyword>
<evidence type="ECO:0000256" key="8">
    <source>
        <dbReference type="RuleBase" id="RU361238"/>
    </source>
</evidence>
<dbReference type="PANTHER" id="PTHR33938">
    <property type="entry name" value="FERULOYL ESTERASE B-RELATED"/>
    <property type="match status" value="1"/>
</dbReference>
<evidence type="ECO:0000256" key="9">
    <source>
        <dbReference type="SAM" id="MobiDB-lite"/>
    </source>
</evidence>
<keyword evidence="4" id="KW-0732">Signal</keyword>
<comment type="caution">
    <text evidence="11">The sequence shown here is derived from an EMBL/GenBank/DDBJ whole genome shotgun (WGS) entry which is preliminary data.</text>
</comment>
<protein>
    <recommendedName>
        <fullName evidence="8">Carboxylic ester hydrolase</fullName>
        <ecNumber evidence="8">3.1.1.-</ecNumber>
    </recommendedName>
</protein>
<keyword evidence="10" id="KW-0812">Transmembrane</keyword>
<evidence type="ECO:0000313" key="11">
    <source>
        <dbReference type="EMBL" id="KAK1769023.1"/>
    </source>
</evidence>
<dbReference type="EC" id="3.1.1.-" evidence="8"/>
<evidence type="ECO:0000256" key="5">
    <source>
        <dbReference type="ARBA" id="ARBA00022801"/>
    </source>
</evidence>
<keyword evidence="10" id="KW-1133">Transmembrane helix</keyword>
<dbReference type="GO" id="GO:0030600">
    <property type="term" value="F:feruloyl esterase activity"/>
    <property type="evidence" value="ECO:0007669"/>
    <property type="project" value="UniProtKB-ARBA"/>
</dbReference>
<keyword evidence="5 8" id="KW-0378">Hydrolase</keyword>
<dbReference type="InterPro" id="IPR011118">
    <property type="entry name" value="Tannase/feruloyl_esterase"/>
</dbReference>
<dbReference type="GeneID" id="85312968"/>
<feature type="transmembrane region" description="Helical" evidence="10">
    <location>
        <begin position="52"/>
        <end position="74"/>
    </location>
</feature>
<accession>A0AAJ0C4M0</accession>
<keyword evidence="12" id="KW-1185">Reference proteome</keyword>
<reference evidence="11" key="1">
    <citation type="submission" date="2023-06" db="EMBL/GenBank/DDBJ databases">
        <title>Genome-scale phylogeny and comparative genomics of the fungal order Sordariales.</title>
        <authorList>
            <consortium name="Lawrence Berkeley National Laboratory"/>
            <person name="Hensen N."/>
            <person name="Bonometti L."/>
            <person name="Westerberg I."/>
            <person name="Brannstrom I.O."/>
            <person name="Guillou S."/>
            <person name="Cros-Aarteil S."/>
            <person name="Calhoun S."/>
            <person name="Haridas S."/>
            <person name="Kuo A."/>
            <person name="Mondo S."/>
            <person name="Pangilinan J."/>
            <person name="Riley R."/>
            <person name="Labutti K."/>
            <person name="Andreopoulos B."/>
            <person name="Lipzen A."/>
            <person name="Chen C."/>
            <person name="Yanf M."/>
            <person name="Daum C."/>
            <person name="Ng V."/>
            <person name="Clum A."/>
            <person name="Steindorff A."/>
            <person name="Ohm R."/>
            <person name="Martin F."/>
            <person name="Silar P."/>
            <person name="Natvig D."/>
            <person name="Lalanne C."/>
            <person name="Gautier V."/>
            <person name="Ament-Velasquez S.L."/>
            <person name="Kruys A."/>
            <person name="Hutchinson M.I."/>
            <person name="Powell A.J."/>
            <person name="Barry K."/>
            <person name="Miller A.N."/>
            <person name="Grigoriev I.V."/>
            <person name="Debuchy R."/>
            <person name="Gladieux P."/>
            <person name="Thoren M.H."/>
            <person name="Johannesson H."/>
        </authorList>
    </citation>
    <scope>NUCLEOTIDE SEQUENCE</scope>
    <source>
        <strain evidence="11">8032-3</strain>
    </source>
</reference>
<dbReference type="AlphaFoldDB" id="A0AAJ0C4M0"/>
<sequence>MAPHRRKMGGPELPAKAMGKDDGHSRGRGATQTAGPGTRAANLLNGSTIERLPLMVCLALPVVWALLALAARFVDANLAWAPRNSAKCNAATFQRALVRSGAEITNVTFVPKGGSFGEGASNLLYPVNPTNLTELCALTVRVTSSPSSSYRFGLFLPMEPHQWKERFFAVGNGGFGGGINWLDMAPGPHYGMATISTDTGHNSTTADITWANKQPEKKTDWGWRALHGSVELGKKLTEAFYGKPIKYSYYSGCSTGGRQGLKEVQISPGSFDGALIGAPSWYTSHINPFVVKFGAYNLPVGADHHIPVEQFSWIGKQVVEQCDEVDGVKDGIVSEPEACKFDFDKIKCPDQTKSPNCLTDQQIETAKKIYSDSYTDTGEFIYTGLTLSSEDQWFILLGSDVPSPFGVQYVQDFLFDDPSWPWQEYNDSVMAYAVRHDPGNSTAAQYDIRRFRDRGGKLLMYHGLADGLVAERGSIYYHSQTVAAMGNVDSWFRFFQIPGMQHCAGTTVDAPWNIGAAFQTSSMAANAWSVPGFRDAEHDAVLALIDWVEKGKPVDRIVATTWRSPFNATSGVLRQRPVCPYPKKARYNGKGCESHERSWECK</sequence>
<evidence type="ECO:0000256" key="6">
    <source>
        <dbReference type="ARBA" id="ARBA00022837"/>
    </source>
</evidence>
<comment type="similarity">
    <text evidence="1 8">Belongs to the tannase family.</text>
</comment>
<proteinExistence type="inferred from homology"/>
<evidence type="ECO:0000256" key="10">
    <source>
        <dbReference type="SAM" id="Phobius"/>
    </source>
</evidence>